<evidence type="ECO:0000256" key="2">
    <source>
        <dbReference type="SAM" id="Phobius"/>
    </source>
</evidence>
<evidence type="ECO:0000313" key="4">
    <source>
        <dbReference type="Proteomes" id="UP000318878"/>
    </source>
</evidence>
<feature type="transmembrane region" description="Helical" evidence="2">
    <location>
        <begin position="12"/>
        <end position="33"/>
    </location>
</feature>
<keyword evidence="4" id="KW-1185">Reference proteome</keyword>
<keyword evidence="2" id="KW-0472">Membrane</keyword>
<evidence type="ECO:0000256" key="1">
    <source>
        <dbReference type="SAM" id="MobiDB-lite"/>
    </source>
</evidence>
<dbReference type="Proteomes" id="UP000318878">
    <property type="component" value="Unassembled WGS sequence"/>
</dbReference>
<accession>A0A5C5VNF5</accession>
<sequence length="115" mass="12242">MRRELWRDQRGVVSAYALILVAVVLILGAVVGLTSLRDHIVQEFGDLGVAIDSLDQSFGYEITVTPPVGPPQVVVSALYVDQDELGWSDPADQPPANLSFAPGFPVGQGEDGPTP</sequence>
<reference evidence="3 4" key="1">
    <citation type="submission" date="2019-02" db="EMBL/GenBank/DDBJ databases">
        <title>Deep-cultivation of Planctomycetes and their phenomic and genomic characterization uncovers novel biology.</title>
        <authorList>
            <person name="Wiegand S."/>
            <person name="Jogler M."/>
            <person name="Boedeker C."/>
            <person name="Pinto D."/>
            <person name="Vollmers J."/>
            <person name="Rivas-Marin E."/>
            <person name="Kohn T."/>
            <person name="Peeters S.H."/>
            <person name="Heuer A."/>
            <person name="Rast P."/>
            <person name="Oberbeckmann S."/>
            <person name="Bunk B."/>
            <person name="Jeske O."/>
            <person name="Meyerdierks A."/>
            <person name="Storesund J.E."/>
            <person name="Kallscheuer N."/>
            <person name="Luecker S."/>
            <person name="Lage O.M."/>
            <person name="Pohl T."/>
            <person name="Merkel B.J."/>
            <person name="Hornburger P."/>
            <person name="Mueller R.-W."/>
            <person name="Bruemmer F."/>
            <person name="Labrenz M."/>
            <person name="Spormann A.M."/>
            <person name="Op Den Camp H."/>
            <person name="Overmann J."/>
            <person name="Amann R."/>
            <person name="Jetten M.S.M."/>
            <person name="Mascher T."/>
            <person name="Medema M.H."/>
            <person name="Devos D.P."/>
            <person name="Kaster A.-K."/>
            <person name="Ovreas L."/>
            <person name="Rohde M."/>
            <person name="Galperin M.Y."/>
            <person name="Jogler C."/>
        </authorList>
    </citation>
    <scope>NUCLEOTIDE SEQUENCE [LARGE SCALE GENOMIC DNA]</scope>
    <source>
        <strain evidence="3 4">Enr8</strain>
    </source>
</reference>
<organism evidence="3 4">
    <name type="scientific">Blastopirellula retiformator</name>
    <dbReference type="NCBI Taxonomy" id="2527970"/>
    <lineage>
        <taxon>Bacteria</taxon>
        <taxon>Pseudomonadati</taxon>
        <taxon>Planctomycetota</taxon>
        <taxon>Planctomycetia</taxon>
        <taxon>Pirellulales</taxon>
        <taxon>Pirellulaceae</taxon>
        <taxon>Blastopirellula</taxon>
    </lineage>
</organism>
<comment type="caution">
    <text evidence="3">The sequence shown here is derived from an EMBL/GenBank/DDBJ whole genome shotgun (WGS) entry which is preliminary data.</text>
</comment>
<evidence type="ECO:0000313" key="3">
    <source>
        <dbReference type="EMBL" id="TWT39607.1"/>
    </source>
</evidence>
<keyword evidence="2" id="KW-0812">Transmembrane</keyword>
<gene>
    <name evidence="3" type="ORF">Enr8_13070</name>
</gene>
<feature type="region of interest" description="Disordered" evidence="1">
    <location>
        <begin position="85"/>
        <end position="115"/>
    </location>
</feature>
<dbReference type="EMBL" id="SJPF01000001">
    <property type="protein sequence ID" value="TWT39607.1"/>
    <property type="molecule type" value="Genomic_DNA"/>
</dbReference>
<dbReference type="AlphaFoldDB" id="A0A5C5VNF5"/>
<keyword evidence="2" id="KW-1133">Transmembrane helix</keyword>
<name>A0A5C5VNF5_9BACT</name>
<proteinExistence type="predicted"/>
<protein>
    <submittedName>
        <fullName evidence="3">Uncharacterized protein</fullName>
    </submittedName>
</protein>